<name>A0A383RHU5_PAEAL</name>
<dbReference type="AlphaFoldDB" id="A0A383RHU5"/>
<organism evidence="1 2">
    <name type="scientific">Paenibacillus alvei</name>
    <name type="common">Bacillus alvei</name>
    <dbReference type="NCBI Taxonomy" id="44250"/>
    <lineage>
        <taxon>Bacteria</taxon>
        <taxon>Bacillati</taxon>
        <taxon>Bacillota</taxon>
        <taxon>Bacilli</taxon>
        <taxon>Bacillales</taxon>
        <taxon>Paenibacillaceae</taxon>
        <taxon>Paenibacillus</taxon>
    </lineage>
</organism>
<gene>
    <name evidence="1" type="ORF">PBLR_15004</name>
</gene>
<dbReference type="EMBL" id="LS992241">
    <property type="protein sequence ID" value="SYX86578.1"/>
    <property type="molecule type" value="Genomic_DNA"/>
</dbReference>
<evidence type="ECO:0000313" key="2">
    <source>
        <dbReference type="Proteomes" id="UP000304148"/>
    </source>
</evidence>
<dbReference type="RefSeq" id="WP_232055719.1">
    <property type="nucleotide sequence ID" value="NZ_LS992241.1"/>
</dbReference>
<proteinExistence type="predicted"/>
<evidence type="ECO:0000313" key="1">
    <source>
        <dbReference type="EMBL" id="SYX86578.1"/>
    </source>
</evidence>
<dbReference type="Proteomes" id="UP000304148">
    <property type="component" value="Chromosome"/>
</dbReference>
<sequence>MEIKTTAPGTREAYGGVEKMGLANGAGSVYSFGSEDNVPELLCVMENGSMEQSAEAAQALFEQLCMEHGVHEATSALIEPLLDILTVRYKSVAKASILNGIAQVLRTVMDSHLPFGVTPSRYRHADDAETRDIASQVEQSWLHVLRERYADWTSLIHEDDRTAVQVIYVLHMLQWTDEAVEDTLQEASFHGLTARVRLNGLLALADYRHRIGKPFNPSIAFGQHQDDELHEAIRAVCVAVTTPESLGLLEMSKLISGCTLPRLDRIQFPWADGAIASVCAQAACRSLSKGTTLDERAAFWKEALEKTISAHQRRSRQVVWEIGESTVQWDEEWLQWNWNSPMLVADGMLYSLFQTPGQEGGVMQKQEDGTVSIHPAAARVIKVCLQNQVDMPNAERYGAGMTIRSLYRFIT</sequence>
<reference evidence="2" key="1">
    <citation type="submission" date="2018-08" db="EMBL/GenBank/DDBJ databases">
        <authorList>
            <person name="Chevrot R."/>
        </authorList>
    </citation>
    <scope>NUCLEOTIDE SEQUENCE [LARGE SCALE GENOMIC DNA]</scope>
</reference>
<accession>A0A383RHU5</accession>
<protein>
    <submittedName>
        <fullName evidence="1">Uncharacterized protein</fullName>
    </submittedName>
</protein>